<feature type="domain" description="UvrD-like helicase C-terminal" evidence="3">
    <location>
        <begin position="314"/>
        <end position="362"/>
    </location>
</feature>
<dbReference type="RefSeq" id="WP_048445931.1">
    <property type="nucleotide sequence ID" value="NZ_LABY01000143.1"/>
</dbReference>
<dbReference type="GO" id="GO:0009338">
    <property type="term" value="C:exodeoxyribonuclease V complex"/>
    <property type="evidence" value="ECO:0007669"/>
    <property type="project" value="TreeGrafter"/>
</dbReference>
<dbReference type="CDD" id="cd18809">
    <property type="entry name" value="SF1_C_RecD"/>
    <property type="match status" value="1"/>
</dbReference>
<dbReference type="SUPFAM" id="SSF52540">
    <property type="entry name" value="P-loop containing nucleoside triphosphate hydrolases"/>
    <property type="match status" value="1"/>
</dbReference>
<comment type="caution">
    <text evidence="4">The sequence shown here is derived from an EMBL/GenBank/DDBJ whole genome shotgun (WGS) entry which is preliminary data.</text>
</comment>
<dbReference type="InterPro" id="IPR027417">
    <property type="entry name" value="P-loop_NTPase"/>
</dbReference>
<sequence length="364" mass="39703">MTWSPQQDDALKAVGAWLKSKSKAPYYLGGFAGTGKTTLARHLAEGVKGDVLFAAFTGKAALVMQKKGCLGASTIHSLIYRPKPKRDGGVTFVLNEDSPVAEAALVVVDECSMVGPELGHDLMSFGRKVLVLGDPAQLPPVDGAGYFTGRDPDFMLTEVHRQAADNPIIRMSMQVREGGRLDLGSYGESRVIPRGALGRKVVLDADQILVGRNQTRRGVNAKVRTLLERNPAGPEVGDRLVCLRNNKDKGLLNGGLWDVAETGADDGVTVEMAVTSEDKPDSDPLPVEVRTEFFHGREDSLTPRERRGLDEFTYGYALTVHKSQGSQWDRVVLFDEGDAFREHQARWLYTGVTRAAEQVVVVRS</sequence>
<dbReference type="GO" id="GO:0006310">
    <property type="term" value="P:DNA recombination"/>
    <property type="evidence" value="ECO:0007669"/>
    <property type="project" value="TreeGrafter"/>
</dbReference>
<dbReference type="Pfam" id="PF13538">
    <property type="entry name" value="UvrD_C_2"/>
    <property type="match status" value="1"/>
</dbReference>
<dbReference type="PANTHER" id="PTHR43788">
    <property type="entry name" value="DNA2/NAM7 HELICASE FAMILY MEMBER"/>
    <property type="match status" value="1"/>
</dbReference>
<keyword evidence="2 4" id="KW-0067">ATP-binding</keyword>
<evidence type="ECO:0000256" key="1">
    <source>
        <dbReference type="ARBA" id="ARBA00022741"/>
    </source>
</evidence>
<name>A0A0J6SF89_9HYPH</name>
<dbReference type="Pfam" id="PF13604">
    <property type="entry name" value="AAA_30"/>
    <property type="match status" value="1"/>
</dbReference>
<organism evidence="4 5">
    <name type="scientific">Methylobacterium variabile</name>
    <dbReference type="NCBI Taxonomy" id="298794"/>
    <lineage>
        <taxon>Bacteria</taxon>
        <taxon>Pseudomonadati</taxon>
        <taxon>Pseudomonadota</taxon>
        <taxon>Alphaproteobacteria</taxon>
        <taxon>Hyphomicrobiales</taxon>
        <taxon>Methylobacteriaceae</taxon>
        <taxon>Methylobacterium</taxon>
    </lineage>
</organism>
<dbReference type="Proteomes" id="UP000035955">
    <property type="component" value="Unassembled WGS sequence"/>
</dbReference>
<dbReference type="Gene3D" id="3.40.50.300">
    <property type="entry name" value="P-loop containing nucleotide triphosphate hydrolases"/>
    <property type="match status" value="2"/>
</dbReference>
<dbReference type="OrthoDB" id="9803432at2"/>
<evidence type="ECO:0000256" key="2">
    <source>
        <dbReference type="ARBA" id="ARBA00022840"/>
    </source>
</evidence>
<gene>
    <name evidence="4" type="ORF">VQ02_19815</name>
</gene>
<dbReference type="PANTHER" id="PTHR43788:SF6">
    <property type="entry name" value="DNA HELICASE B"/>
    <property type="match status" value="1"/>
</dbReference>
<dbReference type="AlphaFoldDB" id="A0A0J6SF89"/>
<keyword evidence="5" id="KW-1185">Reference proteome</keyword>
<evidence type="ECO:0000259" key="3">
    <source>
        <dbReference type="Pfam" id="PF13538"/>
    </source>
</evidence>
<dbReference type="InterPro" id="IPR050534">
    <property type="entry name" value="Coronavir_polyprotein_1ab"/>
</dbReference>
<keyword evidence="1" id="KW-0547">Nucleotide-binding</keyword>
<reference evidence="4 5" key="1">
    <citation type="submission" date="2015-03" db="EMBL/GenBank/DDBJ databases">
        <title>Genome sequencing of Methylobacterium variabile DSM 16961.</title>
        <authorList>
            <person name="Chaudhry V."/>
            <person name="Patil P.B."/>
        </authorList>
    </citation>
    <scope>NUCLEOTIDE SEQUENCE [LARGE SCALE GENOMIC DNA]</scope>
    <source>
        <strain evidence="4 5">DSM 16961</strain>
    </source>
</reference>
<accession>A0A0J6SF89</accession>
<dbReference type="GO" id="GO:0005524">
    <property type="term" value="F:ATP binding"/>
    <property type="evidence" value="ECO:0007669"/>
    <property type="project" value="UniProtKB-KW"/>
</dbReference>
<evidence type="ECO:0000313" key="5">
    <source>
        <dbReference type="Proteomes" id="UP000035955"/>
    </source>
</evidence>
<dbReference type="GO" id="GO:0017116">
    <property type="term" value="F:single-stranded DNA helicase activity"/>
    <property type="evidence" value="ECO:0007669"/>
    <property type="project" value="TreeGrafter"/>
</dbReference>
<evidence type="ECO:0000313" key="4">
    <source>
        <dbReference type="EMBL" id="KMO33895.1"/>
    </source>
</evidence>
<protein>
    <submittedName>
        <fullName evidence="4">ATP-binding protein</fullName>
    </submittedName>
</protein>
<dbReference type="EMBL" id="LABY01000143">
    <property type="protein sequence ID" value="KMO33895.1"/>
    <property type="molecule type" value="Genomic_DNA"/>
</dbReference>
<dbReference type="InterPro" id="IPR027785">
    <property type="entry name" value="UvrD-like_helicase_C"/>
</dbReference>
<dbReference type="PATRIC" id="fig|298794.3.peg.1283"/>
<proteinExistence type="predicted"/>